<accession>A0A915K9S9</accession>
<proteinExistence type="predicted"/>
<dbReference type="SUPFAM" id="SSF48371">
    <property type="entry name" value="ARM repeat"/>
    <property type="match status" value="1"/>
</dbReference>
<sequence>MKESKCERATTSTPGASMKRSGSFVKDLPKKKTFGSKEAQEAKLLFDALGVANDDTIKEWLSGAFESIELATPVGQLLVQIAIEHSKSPKTVGKLVALLIDFQFNEVYSIFRYWLSFINCLTELYSNLGFTYDGELVQILLQVYNYLLEPSILEDIKIEELECLISSLLSVGYNLERQYPDKLSEFLAGLRDSFIQAHEPWVRKMLLLMIELCACSWKLPSEANDYYFQAHYSSS</sequence>
<keyword evidence="3" id="KW-0810">Translation regulation</keyword>
<dbReference type="InterPro" id="IPR016024">
    <property type="entry name" value="ARM-type_fold"/>
</dbReference>
<evidence type="ECO:0000256" key="3">
    <source>
        <dbReference type="ARBA" id="ARBA00022845"/>
    </source>
</evidence>
<dbReference type="PANTHER" id="PTHR23254">
    <property type="entry name" value="EIF4G DOMAIN PROTEIN"/>
    <property type="match status" value="1"/>
</dbReference>
<dbReference type="GO" id="GO:0003723">
    <property type="term" value="F:RNA binding"/>
    <property type="evidence" value="ECO:0007669"/>
    <property type="project" value="InterPro"/>
</dbReference>
<dbReference type="PANTHER" id="PTHR23254:SF16">
    <property type="entry name" value="CBP80_20-DEPENDENT TRANSLATION INITIATION FACTOR"/>
    <property type="match status" value="1"/>
</dbReference>
<keyword evidence="2" id="KW-0963">Cytoplasm</keyword>
<name>A0A915K9S9_ROMCU</name>
<dbReference type="GO" id="GO:0006446">
    <property type="term" value="P:regulation of translational initiation"/>
    <property type="evidence" value="ECO:0007669"/>
    <property type="project" value="TreeGrafter"/>
</dbReference>
<dbReference type="GO" id="GO:0005829">
    <property type="term" value="C:cytosol"/>
    <property type="evidence" value="ECO:0007669"/>
    <property type="project" value="TreeGrafter"/>
</dbReference>
<reference evidence="7" key="1">
    <citation type="submission" date="2022-11" db="UniProtKB">
        <authorList>
            <consortium name="WormBaseParasite"/>
        </authorList>
    </citation>
    <scope>IDENTIFICATION</scope>
</reference>
<evidence type="ECO:0000256" key="2">
    <source>
        <dbReference type="ARBA" id="ARBA00022490"/>
    </source>
</evidence>
<dbReference type="SMART" id="SM00543">
    <property type="entry name" value="MIF4G"/>
    <property type="match status" value="1"/>
</dbReference>
<dbReference type="Gene3D" id="1.25.40.180">
    <property type="match status" value="1"/>
</dbReference>
<dbReference type="Proteomes" id="UP000887565">
    <property type="component" value="Unplaced"/>
</dbReference>
<evidence type="ECO:0000259" key="5">
    <source>
        <dbReference type="SMART" id="SM00543"/>
    </source>
</evidence>
<feature type="domain" description="MIF4G" evidence="5">
    <location>
        <begin position="18"/>
        <end position="216"/>
    </location>
</feature>
<comment type="subcellular location">
    <subcellularLocation>
        <location evidence="1">Cytoplasm</location>
    </subcellularLocation>
</comment>
<evidence type="ECO:0000256" key="4">
    <source>
        <dbReference type="SAM" id="MobiDB-lite"/>
    </source>
</evidence>
<evidence type="ECO:0000313" key="7">
    <source>
        <dbReference type="WBParaSite" id="nRc.2.0.1.t34895-RA"/>
    </source>
</evidence>
<evidence type="ECO:0000256" key="1">
    <source>
        <dbReference type="ARBA" id="ARBA00004496"/>
    </source>
</evidence>
<feature type="region of interest" description="Disordered" evidence="4">
    <location>
        <begin position="1"/>
        <end position="23"/>
    </location>
</feature>
<dbReference type="InterPro" id="IPR003890">
    <property type="entry name" value="MIF4G-like_typ-3"/>
</dbReference>
<organism evidence="6 7">
    <name type="scientific">Romanomermis culicivorax</name>
    <name type="common">Nematode worm</name>
    <dbReference type="NCBI Taxonomy" id="13658"/>
    <lineage>
        <taxon>Eukaryota</taxon>
        <taxon>Metazoa</taxon>
        <taxon>Ecdysozoa</taxon>
        <taxon>Nematoda</taxon>
        <taxon>Enoplea</taxon>
        <taxon>Dorylaimia</taxon>
        <taxon>Mermithida</taxon>
        <taxon>Mermithoidea</taxon>
        <taxon>Mermithidae</taxon>
        <taxon>Romanomermis</taxon>
    </lineage>
</organism>
<evidence type="ECO:0000313" key="6">
    <source>
        <dbReference type="Proteomes" id="UP000887565"/>
    </source>
</evidence>
<dbReference type="GO" id="GO:0008494">
    <property type="term" value="F:translation activator activity"/>
    <property type="evidence" value="ECO:0007669"/>
    <property type="project" value="TreeGrafter"/>
</dbReference>
<dbReference type="AlphaFoldDB" id="A0A915K9S9"/>
<protein>
    <submittedName>
        <fullName evidence="7">MIF4G domain-containing protein</fullName>
    </submittedName>
</protein>
<keyword evidence="6" id="KW-1185">Reference proteome</keyword>
<dbReference type="WBParaSite" id="nRc.2.0.1.t34895-RA">
    <property type="protein sequence ID" value="nRc.2.0.1.t34895-RA"/>
    <property type="gene ID" value="nRc.2.0.1.g34895"/>
</dbReference>
<dbReference type="InterPro" id="IPR051367">
    <property type="entry name" value="mRNA_TranslReg/HistoneTransl"/>
</dbReference>